<reference evidence="1" key="2">
    <citation type="submission" date="2025-08" db="UniProtKB">
        <authorList>
            <consortium name="Ensembl"/>
        </authorList>
    </citation>
    <scope>IDENTIFICATION</scope>
</reference>
<protein>
    <submittedName>
        <fullName evidence="1">UPF3A regulator of nonsense mediated mRNA decay</fullName>
    </submittedName>
</protein>
<organism evidence="1">
    <name type="scientific">Ovis aries</name>
    <name type="common">Sheep</name>
    <dbReference type="NCBI Taxonomy" id="9940"/>
    <lineage>
        <taxon>Eukaryota</taxon>
        <taxon>Metazoa</taxon>
        <taxon>Chordata</taxon>
        <taxon>Craniata</taxon>
        <taxon>Vertebrata</taxon>
        <taxon>Euteleostomi</taxon>
        <taxon>Mammalia</taxon>
        <taxon>Eutheria</taxon>
        <taxon>Laurasiatheria</taxon>
        <taxon>Artiodactyla</taxon>
        <taxon>Ruminantia</taxon>
        <taxon>Pecora</taxon>
        <taxon>Bovidae</taxon>
        <taxon>Caprinae</taxon>
        <taxon>Ovis</taxon>
    </lineage>
</organism>
<reference evidence="1" key="3">
    <citation type="submission" date="2025-09" db="UniProtKB">
        <authorList>
            <consortium name="Ensembl"/>
        </authorList>
    </citation>
    <scope>IDENTIFICATION</scope>
</reference>
<accession>A0AC11DR73</accession>
<dbReference type="Ensembl" id="ENSOART00020046998.1">
    <property type="protein sequence ID" value="ENSOARP00020047681.1"/>
    <property type="gene ID" value="ENSOARG00020008874.2"/>
</dbReference>
<reference evidence="1" key="1">
    <citation type="submission" date="2020-11" db="EMBL/GenBank/DDBJ databases">
        <authorList>
            <person name="Davenport K.M."/>
            <person name="Bickhart D.M."/>
            <person name="Smith T.P.L."/>
            <person name="Murdoch B.M."/>
            <person name="Rosen B.D."/>
        </authorList>
    </citation>
    <scope>NUCLEOTIDE SEQUENCE [LARGE SCALE GENOMIC DNA]</scope>
    <source>
        <strain evidence="1">OAR_USU_Benz2616</strain>
    </source>
</reference>
<gene>
    <name evidence="1" type="primary">UPF3A</name>
</gene>
<sequence length="360" mass="41687">RREGRWSLHINPPHPTTTRSPVGLSPAAADKSRTSTVQSRVLTHFQPYPHPVDTKISRRTTPLLEYIKNRKLEKQRIREEKREERRRRELEKKRLREEEKRRRREEERCRRRAAEKQKKTAEKEARVKLLKKPEKGEEPSTEKPKGRVEEAEPGDGRWEPCPRGVVLKPQPSEGSLEELRERSQNDSDKEQRDKERRSREKELEAQRCHLDDRRHRARYELEECSGRNGEELASGKGSAADRGRRGSQERGCPVEAAERPGREKSEDRPAPRKERTGSKDRPGLQLYQPRARIRARDCDGRHPEEGCDGRRGEVEDSTVALAEKSEEAVWGDMHVGDLGGGSPPQHSVDSRGRSFRKCIN</sequence>
<evidence type="ECO:0000313" key="1">
    <source>
        <dbReference type="Ensembl" id="ENSOARP00020047681.1"/>
    </source>
</evidence>
<name>A0AC11DR73_SHEEP</name>
<proteinExistence type="predicted"/>